<dbReference type="InterPro" id="IPR002645">
    <property type="entry name" value="STAS_dom"/>
</dbReference>
<reference evidence="4 5" key="1">
    <citation type="submission" date="2023-10" db="EMBL/GenBank/DDBJ databases">
        <title>Characterization of rhizosphere-enriched actinobacteria from wheat plants lab-grown on chernevaya soil.</title>
        <authorList>
            <person name="Tikhonova E.N."/>
            <person name="Konopkin A."/>
            <person name="Kravchenko I.K."/>
        </authorList>
    </citation>
    <scope>NUCLEOTIDE SEQUENCE [LARGE SCALE GENOMIC DNA]</scope>
    <source>
        <strain evidence="4 5">RR29</strain>
    </source>
</reference>
<dbReference type="InterPro" id="IPR003658">
    <property type="entry name" value="Anti-sigma_ant"/>
</dbReference>
<dbReference type="SUPFAM" id="SSF52091">
    <property type="entry name" value="SpoIIaa-like"/>
    <property type="match status" value="1"/>
</dbReference>
<evidence type="ECO:0000313" key="5">
    <source>
        <dbReference type="Proteomes" id="UP001187346"/>
    </source>
</evidence>
<evidence type="ECO:0000313" key="4">
    <source>
        <dbReference type="EMBL" id="MDV7216569.1"/>
    </source>
</evidence>
<proteinExistence type="inferred from homology"/>
<dbReference type="InterPro" id="IPR036513">
    <property type="entry name" value="STAS_dom_sf"/>
</dbReference>
<evidence type="ECO:0000259" key="3">
    <source>
        <dbReference type="PROSITE" id="PS50801"/>
    </source>
</evidence>
<dbReference type="NCBIfam" id="TIGR00377">
    <property type="entry name" value="ant_ant_sig"/>
    <property type="match status" value="1"/>
</dbReference>
<dbReference type="RefSeq" id="WP_266859653.1">
    <property type="nucleotide sequence ID" value="NZ_JAPEMW010000001.1"/>
</dbReference>
<protein>
    <recommendedName>
        <fullName evidence="2">Anti-sigma factor antagonist</fullName>
    </recommendedName>
</protein>
<comment type="caution">
    <text evidence="4">The sequence shown here is derived from an EMBL/GenBank/DDBJ whole genome shotgun (WGS) entry which is preliminary data.</text>
</comment>
<keyword evidence="5" id="KW-1185">Reference proteome</keyword>
<dbReference type="Proteomes" id="UP001187346">
    <property type="component" value="Unassembled WGS sequence"/>
</dbReference>
<evidence type="ECO:0000256" key="2">
    <source>
        <dbReference type="RuleBase" id="RU003749"/>
    </source>
</evidence>
<dbReference type="PANTHER" id="PTHR33495:SF2">
    <property type="entry name" value="ANTI-SIGMA FACTOR ANTAGONIST TM_1081-RELATED"/>
    <property type="match status" value="1"/>
</dbReference>
<dbReference type="CDD" id="cd07043">
    <property type="entry name" value="STAS_anti-anti-sigma_factors"/>
    <property type="match status" value="1"/>
</dbReference>
<dbReference type="Gene3D" id="3.30.750.24">
    <property type="entry name" value="STAS domain"/>
    <property type="match status" value="1"/>
</dbReference>
<dbReference type="EMBL" id="JAWMAJ010000029">
    <property type="protein sequence ID" value="MDV7216569.1"/>
    <property type="molecule type" value="Genomic_DNA"/>
</dbReference>
<gene>
    <name evidence="4" type="ORF">R5A26_11465</name>
</gene>
<dbReference type="Pfam" id="PF01740">
    <property type="entry name" value="STAS"/>
    <property type="match status" value="1"/>
</dbReference>
<organism evidence="4 5">
    <name type="scientific">Streptomyces prunicolor</name>
    <dbReference type="NCBI Taxonomy" id="67348"/>
    <lineage>
        <taxon>Bacteria</taxon>
        <taxon>Bacillati</taxon>
        <taxon>Actinomycetota</taxon>
        <taxon>Actinomycetes</taxon>
        <taxon>Kitasatosporales</taxon>
        <taxon>Streptomycetaceae</taxon>
        <taxon>Streptomyces</taxon>
    </lineage>
</organism>
<feature type="domain" description="STAS" evidence="3">
    <location>
        <begin position="10"/>
        <end position="119"/>
    </location>
</feature>
<sequence>MPRETPPPIRYVRVYRTSGRTVVELHGAIDIAAALHLTPELDAVTDGPNSSVVIDLTPVEFMDCSGLRLLCRARLRVEEGEGQLTLVCPQPMIRKMLRITDLSRLFTLAAGLDEALGRHASAS</sequence>
<dbReference type="PROSITE" id="PS50801">
    <property type="entry name" value="STAS"/>
    <property type="match status" value="1"/>
</dbReference>
<name>A0ABU4F7K0_9ACTN</name>
<evidence type="ECO:0000256" key="1">
    <source>
        <dbReference type="ARBA" id="ARBA00009013"/>
    </source>
</evidence>
<accession>A0ABU4F7K0</accession>
<dbReference type="PANTHER" id="PTHR33495">
    <property type="entry name" value="ANTI-SIGMA FACTOR ANTAGONIST TM_1081-RELATED-RELATED"/>
    <property type="match status" value="1"/>
</dbReference>
<comment type="similarity">
    <text evidence="1 2">Belongs to the anti-sigma-factor antagonist family.</text>
</comment>